<dbReference type="EMBL" id="JBEHCU010006619">
    <property type="protein sequence ID" value="KAL1396670.1"/>
    <property type="molecule type" value="Genomic_DNA"/>
</dbReference>
<name>A0ABD1DAI2_CULPP</name>
<keyword evidence="3" id="KW-1185">Reference proteome</keyword>
<evidence type="ECO:0000313" key="2">
    <source>
        <dbReference type="EMBL" id="KAL1396670.1"/>
    </source>
</evidence>
<sequence>MSSTVQSLPVELLQCIFDKLSPCDRERATLVCHQWCQVLRSDHYIRRMVLTVTNRNLCSRQMLRRMRRPFRKLNIEDGCVRRALNVVFGHQMAVLRFSRLVGIVYTPGSRLLCTKTFRRRLRAAVELVRMASRRLESLSMRFLDKAMLLDVLEIESFACLRYAGLFAVSNGKDFVKLSALDFGPAHRATLARLDSLEVRDAVNMFGDVFDVIFQGATNLVQLYVSGVDMSPSALAAIHDMKKLKRIHLYIFSLLPRGVNF</sequence>
<dbReference type="InterPro" id="IPR001810">
    <property type="entry name" value="F-box_dom"/>
</dbReference>
<protein>
    <recommendedName>
        <fullName evidence="1">F-box domain-containing protein</fullName>
    </recommendedName>
</protein>
<accession>A0ABD1DAI2</accession>
<evidence type="ECO:0000259" key="1">
    <source>
        <dbReference type="PROSITE" id="PS50181"/>
    </source>
</evidence>
<comment type="caution">
    <text evidence="2">The sequence shown here is derived from an EMBL/GenBank/DDBJ whole genome shotgun (WGS) entry which is preliminary data.</text>
</comment>
<proteinExistence type="predicted"/>
<dbReference type="AlphaFoldDB" id="A0ABD1DAI2"/>
<evidence type="ECO:0000313" key="3">
    <source>
        <dbReference type="Proteomes" id="UP001562425"/>
    </source>
</evidence>
<organism evidence="2 3">
    <name type="scientific">Culex pipiens pipiens</name>
    <name type="common">Northern house mosquito</name>
    <dbReference type="NCBI Taxonomy" id="38569"/>
    <lineage>
        <taxon>Eukaryota</taxon>
        <taxon>Metazoa</taxon>
        <taxon>Ecdysozoa</taxon>
        <taxon>Arthropoda</taxon>
        <taxon>Hexapoda</taxon>
        <taxon>Insecta</taxon>
        <taxon>Pterygota</taxon>
        <taxon>Neoptera</taxon>
        <taxon>Endopterygota</taxon>
        <taxon>Diptera</taxon>
        <taxon>Nematocera</taxon>
        <taxon>Culicoidea</taxon>
        <taxon>Culicidae</taxon>
        <taxon>Culicinae</taxon>
        <taxon>Culicini</taxon>
        <taxon>Culex</taxon>
        <taxon>Culex</taxon>
    </lineage>
</organism>
<gene>
    <name evidence="2" type="ORF">pipiens_010363</name>
</gene>
<reference evidence="2 3" key="1">
    <citation type="submission" date="2024-05" db="EMBL/GenBank/DDBJ databases">
        <title>Culex pipiens pipiens assembly and annotation.</title>
        <authorList>
            <person name="Alout H."/>
            <person name="Durand T."/>
        </authorList>
    </citation>
    <scope>NUCLEOTIDE SEQUENCE [LARGE SCALE GENOMIC DNA]</scope>
    <source>
        <strain evidence="2">HA-2024</strain>
        <tissue evidence="2">Whole body</tissue>
    </source>
</reference>
<dbReference type="PROSITE" id="PS50181">
    <property type="entry name" value="FBOX"/>
    <property type="match status" value="1"/>
</dbReference>
<feature type="domain" description="F-box" evidence="1">
    <location>
        <begin position="2"/>
        <end position="48"/>
    </location>
</feature>
<dbReference type="InterPro" id="IPR036047">
    <property type="entry name" value="F-box-like_dom_sf"/>
</dbReference>
<dbReference type="Gene3D" id="1.20.1280.50">
    <property type="match status" value="1"/>
</dbReference>
<dbReference type="SUPFAM" id="SSF81383">
    <property type="entry name" value="F-box domain"/>
    <property type="match status" value="1"/>
</dbReference>
<dbReference type="SMART" id="SM00256">
    <property type="entry name" value="FBOX"/>
    <property type="match status" value="1"/>
</dbReference>
<dbReference type="Proteomes" id="UP001562425">
    <property type="component" value="Unassembled WGS sequence"/>
</dbReference>
<dbReference type="Pfam" id="PF12937">
    <property type="entry name" value="F-box-like"/>
    <property type="match status" value="1"/>
</dbReference>